<proteinExistence type="predicted"/>
<name>A0A0F9IZW1_9ZZZZ</name>
<gene>
    <name evidence="1" type="ORF">LCGC14_1883450</name>
</gene>
<sequence length="97" mass="10617">MKDSDAQRLAENLQKLSIMLAVATSHLQQITEESLATSNALVEASFTIEDIYRGLPPEVYKKLKVKKIDLEGGLTGVGKEGFVSLVMKMLKGGRIKP</sequence>
<organism evidence="1">
    <name type="scientific">marine sediment metagenome</name>
    <dbReference type="NCBI Taxonomy" id="412755"/>
    <lineage>
        <taxon>unclassified sequences</taxon>
        <taxon>metagenomes</taxon>
        <taxon>ecological metagenomes</taxon>
    </lineage>
</organism>
<evidence type="ECO:0000313" key="1">
    <source>
        <dbReference type="EMBL" id="KKL92562.1"/>
    </source>
</evidence>
<comment type="caution">
    <text evidence="1">The sequence shown here is derived from an EMBL/GenBank/DDBJ whole genome shotgun (WGS) entry which is preliminary data.</text>
</comment>
<dbReference type="AlphaFoldDB" id="A0A0F9IZW1"/>
<protein>
    <submittedName>
        <fullName evidence="1">Uncharacterized protein</fullName>
    </submittedName>
</protein>
<reference evidence="1" key="1">
    <citation type="journal article" date="2015" name="Nature">
        <title>Complex archaea that bridge the gap between prokaryotes and eukaryotes.</title>
        <authorList>
            <person name="Spang A."/>
            <person name="Saw J.H."/>
            <person name="Jorgensen S.L."/>
            <person name="Zaremba-Niedzwiedzka K."/>
            <person name="Martijn J."/>
            <person name="Lind A.E."/>
            <person name="van Eijk R."/>
            <person name="Schleper C."/>
            <person name="Guy L."/>
            <person name="Ettema T.J."/>
        </authorList>
    </citation>
    <scope>NUCLEOTIDE SEQUENCE</scope>
</reference>
<accession>A0A0F9IZW1</accession>
<dbReference type="EMBL" id="LAZR01019429">
    <property type="protein sequence ID" value="KKL92562.1"/>
    <property type="molecule type" value="Genomic_DNA"/>
</dbReference>